<keyword evidence="1" id="KW-0812">Transmembrane</keyword>
<feature type="transmembrane region" description="Helical" evidence="1">
    <location>
        <begin position="435"/>
        <end position="460"/>
    </location>
</feature>
<organism evidence="2 3">
    <name type="scientific">Emcibacter nanhaiensis</name>
    <dbReference type="NCBI Taxonomy" id="1505037"/>
    <lineage>
        <taxon>Bacteria</taxon>
        <taxon>Pseudomonadati</taxon>
        <taxon>Pseudomonadota</taxon>
        <taxon>Alphaproteobacteria</taxon>
        <taxon>Emcibacterales</taxon>
        <taxon>Emcibacteraceae</taxon>
        <taxon>Emcibacter</taxon>
    </lineage>
</organism>
<protein>
    <recommendedName>
        <fullName evidence="4">Pentapeptide repeat-containing protein</fullName>
    </recommendedName>
</protein>
<dbReference type="RefSeq" id="WP_139942148.1">
    <property type="nucleotide sequence ID" value="NZ_JBHSYP010000005.1"/>
</dbReference>
<reference evidence="3" key="1">
    <citation type="submission" date="2019-06" db="EMBL/GenBank/DDBJ databases">
        <title>The complete genome of Emcibacter congregatus ZYLT.</title>
        <authorList>
            <person name="Zhao Z."/>
        </authorList>
    </citation>
    <scope>NUCLEOTIDE SEQUENCE [LARGE SCALE GENOMIC DNA]</scope>
    <source>
        <strain evidence="3">MCCC 1A06723</strain>
    </source>
</reference>
<keyword evidence="1" id="KW-0472">Membrane</keyword>
<evidence type="ECO:0000256" key="1">
    <source>
        <dbReference type="SAM" id="Phobius"/>
    </source>
</evidence>
<evidence type="ECO:0000313" key="2">
    <source>
        <dbReference type="EMBL" id="TPD57832.1"/>
    </source>
</evidence>
<keyword evidence="3" id="KW-1185">Reference proteome</keyword>
<dbReference type="Proteomes" id="UP000319148">
    <property type="component" value="Unassembled WGS sequence"/>
</dbReference>
<accession>A0A501PCT2</accession>
<proteinExistence type="predicted"/>
<dbReference type="EMBL" id="VFIY01000018">
    <property type="protein sequence ID" value="TPD57832.1"/>
    <property type="molecule type" value="Genomic_DNA"/>
</dbReference>
<name>A0A501PCT2_9PROT</name>
<comment type="caution">
    <text evidence="2">The sequence shown here is derived from an EMBL/GenBank/DDBJ whole genome shotgun (WGS) entry which is preliminary data.</text>
</comment>
<dbReference type="AlphaFoldDB" id="A0A501PCT2"/>
<dbReference type="Gene3D" id="2.160.20.80">
    <property type="entry name" value="E3 ubiquitin-protein ligase SopA"/>
    <property type="match status" value="1"/>
</dbReference>
<dbReference type="OrthoDB" id="3602494at2"/>
<evidence type="ECO:0008006" key="4">
    <source>
        <dbReference type="Google" id="ProtNLM"/>
    </source>
</evidence>
<feature type="transmembrane region" description="Helical" evidence="1">
    <location>
        <begin position="410"/>
        <end position="429"/>
    </location>
</feature>
<gene>
    <name evidence="2" type="ORF">FIV46_17165</name>
</gene>
<evidence type="ECO:0000313" key="3">
    <source>
        <dbReference type="Proteomes" id="UP000319148"/>
    </source>
</evidence>
<keyword evidence="1" id="KW-1133">Transmembrane helix</keyword>
<sequence>MSQDEYPTCRYETPDGSFKCSRVSQDDRGYCTGHLHVDGFDGTGLDQAALEEMIEKKDGTWTGLQFISEVKLDDLKIDFPIDARRTKFHGLELSKILLKEEINFSDASFKNKIIFRDKVIFCESAIFLNVNFNCVVTFENGTSFEGVADFRKAVFTGYVQFSHVNFCHPPKFDACAFEDDFLAKSSFLNGCSFSGTVFHEAVKFLGNRSHVLVVDSATIHVHTGQGELNQKEESNKTLLQGGGAKLRESIISLKNLFIGIKKKTQNYFKALISRTKKISTRVANFINDPSVEFISSMSGKIYFEDVKFLKPEKVWIERADFRKALVKGTYFNGVSLVGVNWEQEKLGRNGIYDDVFLMESFSGKSREFVYPVIESQYRHLRTVLENNKDFLAASDFYIGEMDYRLRQKGILGRFFSISAFYNYLSRYATRPLRAIFAYFVLLGIYITLSILITGDFVCLWERAYSGLSLMTLKASSNTLEFDGPHKWLDLAFRIIGPFQIALIALSIRNQVKRN</sequence>